<organism evidence="1 2">
    <name type="scientific">Planosporangium flavigriseum</name>
    <dbReference type="NCBI Taxonomy" id="373681"/>
    <lineage>
        <taxon>Bacteria</taxon>
        <taxon>Bacillati</taxon>
        <taxon>Actinomycetota</taxon>
        <taxon>Actinomycetes</taxon>
        <taxon>Micromonosporales</taxon>
        <taxon>Micromonosporaceae</taxon>
        <taxon>Planosporangium</taxon>
    </lineage>
</organism>
<proteinExistence type="predicted"/>
<accession>A0A8J3LZL8</accession>
<comment type="caution">
    <text evidence="1">The sequence shown here is derived from an EMBL/GenBank/DDBJ whole genome shotgun (WGS) entry which is preliminary data.</text>
</comment>
<evidence type="ECO:0000313" key="2">
    <source>
        <dbReference type="Proteomes" id="UP000653674"/>
    </source>
</evidence>
<dbReference type="AlphaFoldDB" id="A0A8J3LZL8"/>
<protein>
    <recommendedName>
        <fullName evidence="3">Peptidase M23</fullName>
    </recommendedName>
</protein>
<dbReference type="Proteomes" id="UP000653674">
    <property type="component" value="Unassembled WGS sequence"/>
</dbReference>
<evidence type="ECO:0008006" key="3">
    <source>
        <dbReference type="Google" id="ProtNLM"/>
    </source>
</evidence>
<dbReference type="RefSeq" id="WP_168077066.1">
    <property type="nucleotide sequence ID" value="NZ_BAAAQJ010000007.1"/>
</dbReference>
<sequence>MDNAIAIVEAGKEMNLSRRAFVVAISTALQESNLQVLANPGVAGSMDHPNQGVGYDHDSIGLFQQRPNWGNVDQLMDPKESARRFYAALIQIPGWEQLAVTVAAQRVQVSAFPDAYAKHQQRAEQIVDAIG</sequence>
<reference evidence="1" key="1">
    <citation type="submission" date="2021-01" db="EMBL/GenBank/DDBJ databases">
        <title>Whole genome shotgun sequence of Planosporangium flavigriseum NBRC 105377.</title>
        <authorList>
            <person name="Komaki H."/>
            <person name="Tamura T."/>
        </authorList>
    </citation>
    <scope>NUCLEOTIDE SEQUENCE</scope>
    <source>
        <strain evidence="1">NBRC 105377</strain>
    </source>
</reference>
<dbReference type="EMBL" id="BONU01000053">
    <property type="protein sequence ID" value="GIG76401.1"/>
    <property type="molecule type" value="Genomic_DNA"/>
</dbReference>
<gene>
    <name evidence="1" type="ORF">Pfl04_48050</name>
</gene>
<keyword evidence="2" id="KW-1185">Reference proteome</keyword>
<name>A0A8J3LZL8_9ACTN</name>
<evidence type="ECO:0000313" key="1">
    <source>
        <dbReference type="EMBL" id="GIG76401.1"/>
    </source>
</evidence>